<protein>
    <recommendedName>
        <fullName evidence="6">Protein archease</fullName>
    </recommendedName>
</protein>
<gene>
    <name evidence="8" type="ORF">apy_13220</name>
</gene>
<feature type="binding site" evidence="6">
    <location>
        <position position="137"/>
    </location>
    <ligand>
        <name>Ca(2+)</name>
        <dbReference type="ChEBI" id="CHEBI:29108"/>
    </ligand>
</feature>
<dbReference type="AlphaFoldDB" id="A0A401HB08"/>
<feature type="binding site" evidence="6">
    <location>
        <position position="8"/>
    </location>
    <ligand>
        <name>Ca(2+)</name>
        <dbReference type="ChEBI" id="CHEBI:29108"/>
    </ligand>
</feature>
<keyword evidence="2 6" id="KW-0819">tRNA processing</keyword>
<dbReference type="InterPro" id="IPR036820">
    <property type="entry name" value="Archease_dom_sf"/>
</dbReference>
<feature type="domain" description="Archease" evidence="7">
    <location>
        <begin position="4"/>
        <end position="138"/>
    </location>
</feature>
<dbReference type="HAMAP" id="MF_01222">
    <property type="entry name" value="Archease_arch"/>
    <property type="match status" value="1"/>
</dbReference>
<feature type="binding site" evidence="6">
    <location>
        <position position="138"/>
    </location>
    <ligand>
        <name>Ca(2+)</name>
        <dbReference type="ChEBI" id="CHEBI:29108"/>
    </ligand>
</feature>
<evidence type="ECO:0000313" key="8">
    <source>
        <dbReference type="EMBL" id="GBF09597.1"/>
    </source>
</evidence>
<keyword evidence="4 6" id="KW-0106">Calcium</keyword>
<dbReference type="GO" id="GO:0006388">
    <property type="term" value="P:tRNA splicing, via endonucleolytic cleavage and ligation"/>
    <property type="evidence" value="ECO:0007669"/>
    <property type="project" value="UniProtKB-UniRule"/>
</dbReference>
<dbReference type="NCBIfam" id="NF001617">
    <property type="entry name" value="PRK00407.1"/>
    <property type="match status" value="1"/>
</dbReference>
<keyword evidence="3 6" id="KW-0479">Metal-binding</keyword>
<reference evidence="8 9" key="1">
    <citation type="submission" date="2017-02" db="EMBL/GenBank/DDBJ databases">
        <title>isolation and characterization of a novel temperate virus Aeropyrum globular virus 1 infecting hyperthermophilic archaeon Aeropyrum.</title>
        <authorList>
            <person name="Yumiya M."/>
            <person name="Yoshida T."/>
            <person name="Sako Y."/>
        </authorList>
    </citation>
    <scope>NUCLEOTIDE SEQUENCE [LARGE SCALE GENOMIC DNA]</scope>
    <source>
        <strain evidence="8 9">YK1-12-2013</strain>
    </source>
</reference>
<dbReference type="PANTHER" id="PTHR12682">
    <property type="entry name" value="ARCHEASE"/>
    <property type="match status" value="1"/>
</dbReference>
<evidence type="ECO:0000256" key="3">
    <source>
        <dbReference type="ARBA" id="ARBA00022723"/>
    </source>
</evidence>
<dbReference type="Pfam" id="PF01951">
    <property type="entry name" value="Archease"/>
    <property type="match status" value="1"/>
</dbReference>
<name>A0A401HB08_AERPX</name>
<dbReference type="EMBL" id="BDMD01000078">
    <property type="protein sequence ID" value="GBF09597.1"/>
    <property type="molecule type" value="Genomic_DNA"/>
</dbReference>
<evidence type="ECO:0000259" key="7">
    <source>
        <dbReference type="Pfam" id="PF01951"/>
    </source>
</evidence>
<evidence type="ECO:0000256" key="4">
    <source>
        <dbReference type="ARBA" id="ARBA00022837"/>
    </source>
</evidence>
<sequence>MHEEHTADVLVIAYGRTLEEAFENAARGVYEVVTDTSRVEPRRRVDASIEGIDLENLLYRFIENLIAYTDSEGLVFGLFRVCKIECSGESCSIVASAWGEEFDPSRHEHRTIVKAMTYADMEIKEENGCWRVQFVVDI</sequence>
<dbReference type="InterPro" id="IPR023572">
    <property type="entry name" value="Archease_dom"/>
</dbReference>
<dbReference type="Gene3D" id="3.55.10.10">
    <property type="entry name" value="Archease domain"/>
    <property type="match status" value="1"/>
</dbReference>
<dbReference type="InterPro" id="IPR022952">
    <property type="entry name" value="Archease_arc"/>
</dbReference>
<proteinExistence type="inferred from homology"/>
<dbReference type="Proteomes" id="UP000291213">
    <property type="component" value="Unassembled WGS sequence"/>
</dbReference>
<dbReference type="SUPFAM" id="SSF69819">
    <property type="entry name" value="MTH1598-like"/>
    <property type="match status" value="1"/>
</dbReference>
<comment type="caution">
    <text evidence="8">The sequence shown here is derived from an EMBL/GenBank/DDBJ whole genome shotgun (WGS) entry which is preliminary data.</text>
</comment>
<evidence type="ECO:0000256" key="5">
    <source>
        <dbReference type="ARBA" id="ARBA00024970"/>
    </source>
</evidence>
<dbReference type="GO" id="GO:0005509">
    <property type="term" value="F:calcium ion binding"/>
    <property type="evidence" value="ECO:0007669"/>
    <property type="project" value="UniProtKB-UniRule"/>
</dbReference>
<evidence type="ECO:0000256" key="1">
    <source>
        <dbReference type="ARBA" id="ARBA00007963"/>
    </source>
</evidence>
<organism evidence="8 9">
    <name type="scientific">Aeropyrum pernix</name>
    <dbReference type="NCBI Taxonomy" id="56636"/>
    <lineage>
        <taxon>Archaea</taxon>
        <taxon>Thermoproteota</taxon>
        <taxon>Thermoprotei</taxon>
        <taxon>Desulfurococcales</taxon>
        <taxon>Desulfurococcaceae</taxon>
        <taxon>Aeropyrum</taxon>
    </lineage>
</organism>
<dbReference type="InterPro" id="IPR002804">
    <property type="entry name" value="Archease"/>
</dbReference>
<comment type="similarity">
    <text evidence="1 6">Belongs to the archease family.</text>
</comment>
<dbReference type="PANTHER" id="PTHR12682:SF11">
    <property type="entry name" value="PROTEIN ARCHEASE"/>
    <property type="match status" value="1"/>
</dbReference>
<evidence type="ECO:0000256" key="2">
    <source>
        <dbReference type="ARBA" id="ARBA00022694"/>
    </source>
</evidence>
<evidence type="ECO:0000313" key="9">
    <source>
        <dbReference type="Proteomes" id="UP000291213"/>
    </source>
</evidence>
<evidence type="ECO:0000256" key="6">
    <source>
        <dbReference type="HAMAP-Rule" id="MF_01222"/>
    </source>
</evidence>
<comment type="function">
    <text evidence="5 6">Activates the tRNA-splicing ligase complex by facilitating the enzymatic turnover of catalytic subunit RtcB. Acts by promoting the guanylylation of RtcB, a key intermediate step in tRNA ligation. Can also alter the NTP specificity of RtcB such that ATP, dGTP or ITP is used efficiently.</text>
</comment>
<accession>A0A401HB08</accession>